<evidence type="ECO:0000256" key="2">
    <source>
        <dbReference type="ARBA" id="ARBA00009592"/>
    </source>
</evidence>
<feature type="transmembrane region" description="Helical" evidence="12">
    <location>
        <begin position="698"/>
        <end position="720"/>
    </location>
</feature>
<gene>
    <name evidence="14" type="ORF">RchiOBHm_Chr3g0460851</name>
</gene>
<evidence type="ECO:0000256" key="10">
    <source>
        <dbReference type="ARBA" id="ARBA00023170"/>
    </source>
</evidence>
<evidence type="ECO:0000256" key="4">
    <source>
        <dbReference type="ARBA" id="ARBA00022614"/>
    </source>
</evidence>
<keyword evidence="9 12" id="KW-0472">Membrane</keyword>
<dbReference type="EMBL" id="PDCK01000041">
    <property type="protein sequence ID" value="PRQ42734.1"/>
    <property type="molecule type" value="Genomic_DNA"/>
</dbReference>
<keyword evidence="6" id="KW-0732">Signal</keyword>
<dbReference type="FunFam" id="3.80.10.10:FF:000213">
    <property type="entry name" value="Tyrosine-sulfated glycopeptide receptor 1"/>
    <property type="match status" value="1"/>
</dbReference>
<sequence>MLVQPANHAMVSSLSCFLLIFMLLFTNYIHACIQTQRISLLSFAFTLSSPSLNWTSSSCCYWEGITCNRDGWVTHLQLPSKGLKLKVGIFPSSSLANLTHLTHLNLSHNSLSCSLDQTEFFLSLNYLEILDLSYNLLFGVLPSSLPSGHIRMVDLSSNHLHGAVSSSFFQEAWNLTSFSVSDNTFSGPMPSSICHPSSSSLRHLDFSFNNFNGSISSGLGKCSKLQVFRAGYNYLSGSLPEDIFNSTILEEISLPRNSLYGAVSDRISNLTNLTTLDLSYNQLSGMLPLHLGKLSKLKHILLDFNSLEGSLPLSLMNCTNLVELRMGTNNLGGNISRLNFSKLSQLSKLDLRKNNFFGILPRSIYSCKFLKAIRVSFNNLEVQIQPEILSLKSLSFLSLGWNKGLTNVTRAMKILMGCKRLLMLSLASSFLGEEMPNDVEMADFNGFQNLRLLDLSSCNLSGIIPSWLSKLKKLQGLVLNHNRITGSIPSWLGTLPRLQTLMLDFNQLSGEFPNELCTLPMLVSGQTAAQVGHPNFDLPIYYSPRADAKPLQYNYIFYPFIYLGHNCLSGNIPIEIGQLLLLQLLDLSANNFSGNIPDQISNLKYMESLDLSMNHLSGRIPASFTGLNFLSSFNVSNNNLQGPIPSSTQLQSFNASAFEGNLKLCGAPLPNKCQTTTGADAPDMSTSDADTREHQIPWFYVSIALGFITGFWGVCGPLVLMRKWRYAYYHFLDHVQDRFHVMIAKCMASMRRKFV</sequence>
<dbReference type="PANTHER" id="PTHR48063">
    <property type="entry name" value="LRR RECEPTOR-LIKE KINASE"/>
    <property type="match status" value="1"/>
</dbReference>
<dbReference type="OMA" id="FNHETLL"/>
<dbReference type="PROSITE" id="PS51450">
    <property type="entry name" value="LRR"/>
    <property type="match status" value="1"/>
</dbReference>
<dbReference type="AlphaFoldDB" id="A0A2P6R8I9"/>
<comment type="similarity">
    <text evidence="2">Belongs to the RLP family.</text>
</comment>
<evidence type="ECO:0000256" key="11">
    <source>
        <dbReference type="ARBA" id="ARBA00023180"/>
    </source>
</evidence>
<dbReference type="Pfam" id="PF08263">
    <property type="entry name" value="LRRNT_2"/>
    <property type="match status" value="1"/>
</dbReference>
<keyword evidence="4" id="KW-0433">Leucine-rich repeat</keyword>
<comment type="subcellular location">
    <subcellularLocation>
        <location evidence="1">Cell membrane</location>
        <topology evidence="1">Single-pass type I membrane protein</topology>
    </subcellularLocation>
</comment>
<evidence type="ECO:0000259" key="13">
    <source>
        <dbReference type="Pfam" id="PF08263"/>
    </source>
</evidence>
<keyword evidence="3" id="KW-1003">Cell membrane</keyword>
<dbReference type="SMART" id="SM00369">
    <property type="entry name" value="LRR_TYP"/>
    <property type="match status" value="8"/>
</dbReference>
<evidence type="ECO:0000256" key="8">
    <source>
        <dbReference type="ARBA" id="ARBA00022989"/>
    </source>
</evidence>
<evidence type="ECO:0000256" key="7">
    <source>
        <dbReference type="ARBA" id="ARBA00022737"/>
    </source>
</evidence>
<accession>A0A2P6R8I9</accession>
<dbReference type="Pfam" id="PF13855">
    <property type="entry name" value="LRR_8"/>
    <property type="match status" value="1"/>
</dbReference>
<keyword evidence="8 12" id="KW-1133">Transmembrane helix</keyword>
<dbReference type="Gene3D" id="3.80.10.10">
    <property type="entry name" value="Ribonuclease Inhibitor"/>
    <property type="match status" value="4"/>
</dbReference>
<dbReference type="SMR" id="A0A2P6R8I9"/>
<keyword evidence="10" id="KW-0675">Receptor</keyword>
<evidence type="ECO:0000256" key="6">
    <source>
        <dbReference type="ARBA" id="ARBA00022729"/>
    </source>
</evidence>
<dbReference type="Pfam" id="PF00560">
    <property type="entry name" value="LRR_1"/>
    <property type="match status" value="7"/>
</dbReference>
<comment type="caution">
    <text evidence="14">The sequence shown here is derived from an EMBL/GenBank/DDBJ whole genome shotgun (WGS) entry which is preliminary data.</text>
</comment>
<evidence type="ECO:0000313" key="14">
    <source>
        <dbReference type="EMBL" id="PRQ42734.1"/>
    </source>
</evidence>
<evidence type="ECO:0000313" key="15">
    <source>
        <dbReference type="Proteomes" id="UP000238479"/>
    </source>
</evidence>
<dbReference type="InterPro" id="IPR001611">
    <property type="entry name" value="Leu-rich_rpt"/>
</dbReference>
<protein>
    <submittedName>
        <fullName evidence="14">Putative leucine-rich repeat-containing, plant-type, leucine-rich repeat domain, L</fullName>
    </submittedName>
</protein>
<dbReference type="InterPro" id="IPR003591">
    <property type="entry name" value="Leu-rich_rpt_typical-subtyp"/>
</dbReference>
<dbReference type="Gramene" id="PRQ42734">
    <property type="protein sequence ID" value="PRQ42734"/>
    <property type="gene ID" value="RchiOBHm_Chr3g0460851"/>
</dbReference>
<organism evidence="14 15">
    <name type="scientific">Rosa chinensis</name>
    <name type="common">China rose</name>
    <dbReference type="NCBI Taxonomy" id="74649"/>
    <lineage>
        <taxon>Eukaryota</taxon>
        <taxon>Viridiplantae</taxon>
        <taxon>Streptophyta</taxon>
        <taxon>Embryophyta</taxon>
        <taxon>Tracheophyta</taxon>
        <taxon>Spermatophyta</taxon>
        <taxon>Magnoliopsida</taxon>
        <taxon>eudicotyledons</taxon>
        <taxon>Gunneridae</taxon>
        <taxon>Pentapetalae</taxon>
        <taxon>rosids</taxon>
        <taxon>fabids</taxon>
        <taxon>Rosales</taxon>
        <taxon>Rosaceae</taxon>
        <taxon>Rosoideae</taxon>
        <taxon>Rosoideae incertae sedis</taxon>
        <taxon>Rosa</taxon>
    </lineage>
</organism>
<evidence type="ECO:0000256" key="5">
    <source>
        <dbReference type="ARBA" id="ARBA00022692"/>
    </source>
</evidence>
<dbReference type="InterPro" id="IPR046956">
    <property type="entry name" value="RLP23-like"/>
</dbReference>
<dbReference type="PRINTS" id="PR00019">
    <property type="entry name" value="LEURICHRPT"/>
</dbReference>
<dbReference type="InterPro" id="IPR013210">
    <property type="entry name" value="LRR_N_plant-typ"/>
</dbReference>
<dbReference type="GO" id="GO:0005886">
    <property type="term" value="C:plasma membrane"/>
    <property type="evidence" value="ECO:0007669"/>
    <property type="project" value="UniProtKB-SubCell"/>
</dbReference>
<proteinExistence type="inferred from homology"/>
<dbReference type="Proteomes" id="UP000238479">
    <property type="component" value="Chromosome 3"/>
</dbReference>
<keyword evidence="5 12" id="KW-0812">Transmembrane</keyword>
<dbReference type="PANTHER" id="PTHR48063:SF46">
    <property type="entry name" value="LEUCINE-RICH REPEAT-CONTAINING N-TERMINAL PLANT-TYPE DOMAIN-CONTAINING PROTEIN"/>
    <property type="match status" value="1"/>
</dbReference>
<dbReference type="SUPFAM" id="SSF52058">
    <property type="entry name" value="L domain-like"/>
    <property type="match status" value="3"/>
</dbReference>
<dbReference type="FunFam" id="3.80.10.10:FF:000095">
    <property type="entry name" value="LRR receptor-like serine/threonine-protein kinase GSO1"/>
    <property type="match status" value="1"/>
</dbReference>
<evidence type="ECO:0000256" key="12">
    <source>
        <dbReference type="SAM" id="Phobius"/>
    </source>
</evidence>
<evidence type="ECO:0000256" key="3">
    <source>
        <dbReference type="ARBA" id="ARBA00022475"/>
    </source>
</evidence>
<keyword evidence="11" id="KW-0325">Glycoprotein</keyword>
<keyword evidence="15" id="KW-1185">Reference proteome</keyword>
<reference evidence="14 15" key="1">
    <citation type="journal article" date="2018" name="Nat. Genet.">
        <title>The Rosa genome provides new insights in the design of modern roses.</title>
        <authorList>
            <person name="Bendahmane M."/>
        </authorList>
    </citation>
    <scope>NUCLEOTIDE SEQUENCE [LARGE SCALE GENOMIC DNA]</scope>
    <source>
        <strain evidence="15">cv. Old Blush</strain>
    </source>
</reference>
<evidence type="ECO:0000256" key="9">
    <source>
        <dbReference type="ARBA" id="ARBA00023136"/>
    </source>
</evidence>
<name>A0A2P6R8I9_ROSCH</name>
<dbReference type="InterPro" id="IPR032675">
    <property type="entry name" value="LRR_dom_sf"/>
</dbReference>
<keyword evidence="7" id="KW-0677">Repeat</keyword>
<evidence type="ECO:0000256" key="1">
    <source>
        <dbReference type="ARBA" id="ARBA00004251"/>
    </source>
</evidence>
<feature type="domain" description="Leucine-rich repeat-containing N-terminal plant-type" evidence="13">
    <location>
        <begin position="35"/>
        <end position="68"/>
    </location>
</feature>